<comment type="caution">
    <text evidence="1">The sequence shown here is derived from an EMBL/GenBank/DDBJ whole genome shotgun (WGS) entry which is preliminary data.</text>
</comment>
<evidence type="ECO:0000313" key="1">
    <source>
        <dbReference type="EMBL" id="CAK9183467.1"/>
    </source>
</evidence>
<protein>
    <submittedName>
        <fullName evidence="1">Uncharacterized protein</fullName>
    </submittedName>
</protein>
<organism evidence="1 2">
    <name type="scientific">Ilex paraguariensis</name>
    <name type="common">yerba mate</name>
    <dbReference type="NCBI Taxonomy" id="185542"/>
    <lineage>
        <taxon>Eukaryota</taxon>
        <taxon>Viridiplantae</taxon>
        <taxon>Streptophyta</taxon>
        <taxon>Embryophyta</taxon>
        <taxon>Tracheophyta</taxon>
        <taxon>Spermatophyta</taxon>
        <taxon>Magnoliopsida</taxon>
        <taxon>eudicotyledons</taxon>
        <taxon>Gunneridae</taxon>
        <taxon>Pentapetalae</taxon>
        <taxon>asterids</taxon>
        <taxon>campanulids</taxon>
        <taxon>Aquifoliales</taxon>
        <taxon>Aquifoliaceae</taxon>
        <taxon>Ilex</taxon>
    </lineage>
</organism>
<dbReference type="AlphaFoldDB" id="A0ABC8UQW7"/>
<accession>A0ABC8UQW7</accession>
<proteinExistence type="predicted"/>
<reference evidence="1 2" key="1">
    <citation type="submission" date="2024-02" db="EMBL/GenBank/DDBJ databases">
        <authorList>
            <person name="Vignale AGUSTIN F."/>
            <person name="Sosa J E."/>
            <person name="Modenutti C."/>
        </authorList>
    </citation>
    <scope>NUCLEOTIDE SEQUENCE [LARGE SCALE GENOMIC DNA]</scope>
</reference>
<dbReference type="Proteomes" id="UP001642360">
    <property type="component" value="Unassembled WGS sequence"/>
</dbReference>
<keyword evidence="2" id="KW-1185">Reference proteome</keyword>
<name>A0ABC8UQW7_9AQUA</name>
<evidence type="ECO:0000313" key="2">
    <source>
        <dbReference type="Proteomes" id="UP001642360"/>
    </source>
</evidence>
<sequence>MGVSVDRLYANCSASKKAQAKIENLKKQVQECEKTIGAKFSRVGTKLEFFFQQAFVLTLLSNKEEDKAKGDTNIAREDLPLAVIPISNRDETEWTLTAASKVAKAKEVAKVISVDGIK</sequence>
<dbReference type="EMBL" id="CAUOFW020008647">
    <property type="protein sequence ID" value="CAK9183467.1"/>
    <property type="molecule type" value="Genomic_DNA"/>
</dbReference>
<gene>
    <name evidence="1" type="ORF">ILEXP_LOCUS53732</name>
</gene>